<feature type="transmembrane region" description="Helical" evidence="1">
    <location>
        <begin position="320"/>
        <end position="338"/>
    </location>
</feature>
<organism evidence="2 3">
    <name type="scientific">Leucobacter alluvii</name>
    <dbReference type="NCBI Taxonomy" id="340321"/>
    <lineage>
        <taxon>Bacteria</taxon>
        <taxon>Bacillati</taxon>
        <taxon>Actinomycetota</taxon>
        <taxon>Actinomycetes</taxon>
        <taxon>Micrococcales</taxon>
        <taxon>Microbacteriaceae</taxon>
        <taxon>Leucobacter</taxon>
    </lineage>
</organism>
<dbReference type="Proteomes" id="UP001501084">
    <property type="component" value="Unassembled WGS sequence"/>
</dbReference>
<dbReference type="PANTHER" id="PTHR43424">
    <property type="entry name" value="LOCUS PUTATIVE PROTEIN 1-RELATED"/>
    <property type="match status" value="1"/>
</dbReference>
<evidence type="ECO:0008006" key="4">
    <source>
        <dbReference type="Google" id="ProtNLM"/>
    </source>
</evidence>
<dbReference type="InterPro" id="IPR052556">
    <property type="entry name" value="PolySynth_Transporter"/>
</dbReference>
<evidence type="ECO:0000256" key="1">
    <source>
        <dbReference type="SAM" id="Phobius"/>
    </source>
</evidence>
<feature type="transmembrane region" description="Helical" evidence="1">
    <location>
        <begin position="147"/>
        <end position="167"/>
    </location>
</feature>
<keyword evidence="1" id="KW-1133">Transmembrane helix</keyword>
<feature type="transmembrane region" description="Helical" evidence="1">
    <location>
        <begin position="88"/>
        <end position="109"/>
    </location>
</feature>
<comment type="caution">
    <text evidence="2">The sequence shown here is derived from an EMBL/GenBank/DDBJ whole genome shotgun (WGS) entry which is preliminary data.</text>
</comment>
<feature type="transmembrane region" description="Helical" evidence="1">
    <location>
        <begin position="44"/>
        <end position="67"/>
    </location>
</feature>
<dbReference type="RefSeq" id="WP_346058097.1">
    <property type="nucleotide sequence ID" value="NZ_BAAAOP010000006.1"/>
</dbReference>
<feature type="transmembrane region" description="Helical" evidence="1">
    <location>
        <begin position="350"/>
        <end position="371"/>
    </location>
</feature>
<feature type="transmembrane region" description="Helical" evidence="1">
    <location>
        <begin position="115"/>
        <end position="135"/>
    </location>
</feature>
<gene>
    <name evidence="2" type="ORF">GCM10009786_18150</name>
</gene>
<dbReference type="EMBL" id="BAAAOP010000006">
    <property type="protein sequence ID" value="GAA2188565.1"/>
    <property type="molecule type" value="Genomic_DNA"/>
</dbReference>
<feature type="transmembrane region" description="Helical" evidence="1">
    <location>
        <begin position="377"/>
        <end position="398"/>
    </location>
</feature>
<feature type="transmembrane region" description="Helical" evidence="1">
    <location>
        <begin position="280"/>
        <end position="300"/>
    </location>
</feature>
<keyword evidence="3" id="KW-1185">Reference proteome</keyword>
<evidence type="ECO:0000313" key="3">
    <source>
        <dbReference type="Proteomes" id="UP001501084"/>
    </source>
</evidence>
<dbReference type="PANTHER" id="PTHR43424:SF1">
    <property type="entry name" value="LOCUS PUTATIVE PROTEIN 1-RELATED"/>
    <property type="match status" value="1"/>
</dbReference>
<protein>
    <recommendedName>
        <fullName evidence="4">Polysaccharide biosynthesis protein</fullName>
    </recommendedName>
</protein>
<evidence type="ECO:0000313" key="2">
    <source>
        <dbReference type="EMBL" id="GAA2188565.1"/>
    </source>
</evidence>
<keyword evidence="1" id="KW-0812">Transmembrane</keyword>
<proteinExistence type="predicted"/>
<name>A0ABP5N1C3_9MICO</name>
<feature type="transmembrane region" description="Helical" evidence="1">
    <location>
        <begin position="173"/>
        <end position="189"/>
    </location>
</feature>
<sequence>MKTVLKRLAGFTGFPLLALIAPFLLLPIISRILGDGGWANYTAGQAIGTLGAIGVLFGWGVIGPVRIAKATGAAERQRIYRVSLHTRLSIIGLVLPAAVIATLLVTSEAYRLESILMAVGGVLVGLSPNWFCIGVGRPMLMGKYDAIPRLIVSLAAVPVLLATGWVWFYPVTLIAVSIGSVWAFTRMVLRGSERERYSLRLVRSELRSLMPTALIDFTGNSYGSTPVPISTATLRPADASSFSSAERLYRISIMAVTALGDAFQGWVLEPAATSPIKRHLAAITAHSALGLVGGTLIAILGPPVTGFVFGEAVAATHAQSFFFGVSLFFISATTPLIRNIMIPAARFRQVFVATVVAAVIGLALMISLGIAGSSAGIAAGLAASEFLIFAVLLPPAIVELRKVARTQPPRGAE</sequence>
<accession>A0ABP5N1C3</accession>
<keyword evidence="1" id="KW-0472">Membrane</keyword>
<reference evidence="3" key="1">
    <citation type="journal article" date="2019" name="Int. J. Syst. Evol. Microbiol.">
        <title>The Global Catalogue of Microorganisms (GCM) 10K type strain sequencing project: providing services to taxonomists for standard genome sequencing and annotation.</title>
        <authorList>
            <consortium name="The Broad Institute Genomics Platform"/>
            <consortium name="The Broad Institute Genome Sequencing Center for Infectious Disease"/>
            <person name="Wu L."/>
            <person name="Ma J."/>
        </authorList>
    </citation>
    <scope>NUCLEOTIDE SEQUENCE [LARGE SCALE GENOMIC DNA]</scope>
    <source>
        <strain evidence="3">JCM 14919</strain>
    </source>
</reference>